<sequence length="182" mass="21215">MDEKLIINLIDKKLKPLFEKVDLIEQSMKFLSDSYEDLLTKVNRGESDKDDLEKEILSQKAEITQSTNEICMMKDILNDHEQYSRRECLEIRGVPMHRVEDTNKIVKDVGKLIGVEIKDTDLSISHRLAAPDPNFKQPPAIIVKFARRDVRNNLYAAKKNLHNKSSRDIGYVRDRSFLFQRL</sequence>
<organism evidence="2 3">
    <name type="scientific">Actinia tenebrosa</name>
    <name type="common">Australian red waratah sea anemone</name>
    <dbReference type="NCBI Taxonomy" id="6105"/>
    <lineage>
        <taxon>Eukaryota</taxon>
        <taxon>Metazoa</taxon>
        <taxon>Cnidaria</taxon>
        <taxon>Anthozoa</taxon>
        <taxon>Hexacorallia</taxon>
        <taxon>Actiniaria</taxon>
        <taxon>Actiniidae</taxon>
        <taxon>Actinia</taxon>
    </lineage>
</organism>
<name>A0A6P8J6R7_ACTTE</name>
<reference evidence="3" key="1">
    <citation type="submission" date="2025-08" db="UniProtKB">
        <authorList>
            <consortium name="RefSeq"/>
        </authorList>
    </citation>
    <scope>IDENTIFICATION</scope>
    <source>
        <tissue evidence="3">Tentacle</tissue>
    </source>
</reference>
<dbReference type="InterPro" id="IPR004244">
    <property type="entry name" value="Transposase_22"/>
</dbReference>
<dbReference type="Proteomes" id="UP000515163">
    <property type="component" value="Unplaced"/>
</dbReference>
<keyword evidence="2" id="KW-1185">Reference proteome</keyword>
<dbReference type="PANTHER" id="PTHR11505">
    <property type="entry name" value="L1 TRANSPOSABLE ELEMENT-RELATED"/>
    <property type="match status" value="1"/>
</dbReference>
<protein>
    <submittedName>
        <fullName evidence="3">Uncharacterized protein LOC116309085</fullName>
    </submittedName>
</protein>
<feature type="coiled-coil region" evidence="1">
    <location>
        <begin position="35"/>
        <end position="69"/>
    </location>
</feature>
<keyword evidence="1" id="KW-0175">Coiled coil</keyword>
<dbReference type="RefSeq" id="XP_031575494.1">
    <property type="nucleotide sequence ID" value="XM_031719634.1"/>
</dbReference>
<accession>A0A6P8J6R7</accession>
<dbReference type="InParanoid" id="A0A6P8J6R7"/>
<dbReference type="AlphaFoldDB" id="A0A6P8J6R7"/>
<dbReference type="GeneID" id="116309085"/>
<dbReference type="KEGG" id="aten:116309085"/>
<gene>
    <name evidence="3" type="primary">LOC116309085</name>
</gene>
<dbReference type="OrthoDB" id="5976098at2759"/>
<proteinExistence type="predicted"/>
<evidence type="ECO:0000256" key="1">
    <source>
        <dbReference type="SAM" id="Coils"/>
    </source>
</evidence>
<evidence type="ECO:0000313" key="2">
    <source>
        <dbReference type="Proteomes" id="UP000515163"/>
    </source>
</evidence>
<evidence type="ECO:0000313" key="3">
    <source>
        <dbReference type="RefSeq" id="XP_031575494.1"/>
    </source>
</evidence>